<reference evidence="2 3" key="1">
    <citation type="submission" date="2021-05" db="EMBL/GenBank/DDBJ databases">
        <title>Aequorivita echinoideorum JCM 30378 genome.</title>
        <authorList>
            <person name="Zhang H."/>
            <person name="Li C."/>
        </authorList>
    </citation>
    <scope>NUCLEOTIDE SEQUENCE [LARGE SCALE GENOMIC DNA]</scope>
    <source>
        <strain evidence="2 3">JCM30378</strain>
    </source>
</reference>
<organism evidence="2 3">
    <name type="scientific">Aequorivita echinoideorum</name>
    <dbReference type="NCBI Taxonomy" id="1549647"/>
    <lineage>
        <taxon>Bacteria</taxon>
        <taxon>Pseudomonadati</taxon>
        <taxon>Bacteroidota</taxon>
        <taxon>Flavobacteriia</taxon>
        <taxon>Flavobacteriales</taxon>
        <taxon>Flavobacteriaceae</taxon>
        <taxon>Aequorivita</taxon>
    </lineage>
</organism>
<evidence type="ECO:0000313" key="3">
    <source>
        <dbReference type="Proteomes" id="UP001297092"/>
    </source>
</evidence>
<evidence type="ECO:0000313" key="2">
    <source>
        <dbReference type="EMBL" id="MBT0607570.1"/>
    </source>
</evidence>
<name>A0ABS5S6T9_9FLAO</name>
<keyword evidence="1" id="KW-0812">Transmembrane</keyword>
<comment type="caution">
    <text evidence="2">The sequence shown here is derived from an EMBL/GenBank/DDBJ whole genome shotgun (WGS) entry which is preliminary data.</text>
</comment>
<protein>
    <submittedName>
        <fullName evidence="2">Uncharacterized protein</fullName>
    </submittedName>
</protein>
<keyword evidence="3" id="KW-1185">Reference proteome</keyword>
<dbReference type="RefSeq" id="WP_214112429.1">
    <property type="nucleotide sequence ID" value="NZ_JAHCTB010000002.1"/>
</dbReference>
<gene>
    <name evidence="2" type="ORF">KIV10_05195</name>
</gene>
<proteinExistence type="predicted"/>
<accession>A0ABS5S6T9</accession>
<keyword evidence="1" id="KW-0472">Membrane</keyword>
<feature type="transmembrane region" description="Helical" evidence="1">
    <location>
        <begin position="28"/>
        <end position="49"/>
    </location>
</feature>
<sequence>MKWDFFYDGDNTKQYHSLRDWQKETQHVFRAFVIMVILLAVSILAFTLFTF</sequence>
<dbReference type="Proteomes" id="UP001297092">
    <property type="component" value="Unassembled WGS sequence"/>
</dbReference>
<keyword evidence="1" id="KW-1133">Transmembrane helix</keyword>
<evidence type="ECO:0000256" key="1">
    <source>
        <dbReference type="SAM" id="Phobius"/>
    </source>
</evidence>
<dbReference type="EMBL" id="JAHCTB010000002">
    <property type="protein sequence ID" value="MBT0607570.1"/>
    <property type="molecule type" value="Genomic_DNA"/>
</dbReference>